<evidence type="ECO:0000256" key="3">
    <source>
        <dbReference type="ARBA" id="ARBA00023014"/>
    </source>
</evidence>
<proteinExistence type="predicted"/>
<gene>
    <name evidence="5" type="ORF">CLV44_10375</name>
</gene>
<dbReference type="RefSeq" id="WP_106590618.1">
    <property type="nucleotide sequence ID" value="NZ_PYGI01000003.1"/>
</dbReference>
<dbReference type="PROSITE" id="PS51379">
    <property type="entry name" value="4FE4S_FER_2"/>
    <property type="match status" value="1"/>
</dbReference>
<evidence type="ECO:0000259" key="4">
    <source>
        <dbReference type="PROSITE" id="PS51379"/>
    </source>
</evidence>
<reference evidence="5 6" key="1">
    <citation type="submission" date="2018-03" db="EMBL/GenBank/DDBJ databases">
        <title>Genomic Encyclopedia of Archaeal and Bacterial Type Strains, Phase II (KMG-II): from individual species to whole genera.</title>
        <authorList>
            <person name="Goeker M."/>
        </authorList>
    </citation>
    <scope>NUCLEOTIDE SEQUENCE [LARGE SCALE GENOMIC DNA]</scope>
    <source>
        <strain evidence="5 6">DSM 17586</strain>
    </source>
</reference>
<evidence type="ECO:0000256" key="2">
    <source>
        <dbReference type="ARBA" id="ARBA00023004"/>
    </source>
</evidence>
<dbReference type="AlphaFoldDB" id="A0A2P8F258"/>
<dbReference type="Proteomes" id="UP000242133">
    <property type="component" value="Unassembled WGS sequence"/>
</dbReference>
<dbReference type="PROSITE" id="PS00198">
    <property type="entry name" value="4FE4S_FER_1"/>
    <property type="match status" value="1"/>
</dbReference>
<keyword evidence="6" id="KW-1185">Reference proteome</keyword>
<evidence type="ECO:0000313" key="5">
    <source>
        <dbReference type="EMBL" id="PSL15794.1"/>
    </source>
</evidence>
<dbReference type="OrthoDB" id="3247493at2"/>
<keyword evidence="2" id="KW-0408">Iron</keyword>
<dbReference type="Pfam" id="PF04422">
    <property type="entry name" value="FrhB_FdhB_N"/>
    <property type="match status" value="1"/>
</dbReference>
<dbReference type="GO" id="GO:0051536">
    <property type="term" value="F:iron-sulfur cluster binding"/>
    <property type="evidence" value="ECO:0007669"/>
    <property type="project" value="UniProtKB-KW"/>
</dbReference>
<accession>A0A2P8F258</accession>
<dbReference type="InterPro" id="IPR045220">
    <property type="entry name" value="FRHB/FDHB/HCAR-like"/>
</dbReference>
<dbReference type="Gene3D" id="3.30.70.20">
    <property type="match status" value="1"/>
</dbReference>
<keyword evidence="1" id="KW-0479">Metal-binding</keyword>
<dbReference type="InterPro" id="IPR017896">
    <property type="entry name" value="4Fe4S_Fe-S-bd"/>
</dbReference>
<dbReference type="InterPro" id="IPR007516">
    <property type="entry name" value="Co_F420_Hydgase/DH_bsu_N"/>
</dbReference>
<dbReference type="PANTHER" id="PTHR31332">
    <property type="entry name" value="7-HYDROXYMETHYL CHLOROPHYLL A REDUCTASE, CHLOROPLASTIC"/>
    <property type="match status" value="1"/>
</dbReference>
<dbReference type="InterPro" id="IPR007525">
    <property type="entry name" value="FrhB_FdhB_C"/>
</dbReference>
<evidence type="ECO:0000256" key="1">
    <source>
        <dbReference type="ARBA" id="ARBA00022723"/>
    </source>
</evidence>
<protein>
    <submittedName>
        <fullName evidence="5">Coenzyme F420-reducing hydrogenase beta subunit</fullName>
    </submittedName>
</protein>
<dbReference type="SUPFAM" id="SSF54862">
    <property type="entry name" value="4Fe-4S ferredoxins"/>
    <property type="match status" value="1"/>
</dbReference>
<dbReference type="Pfam" id="PF04432">
    <property type="entry name" value="FrhB_FdhB_C"/>
    <property type="match status" value="1"/>
</dbReference>
<organism evidence="5 6">
    <name type="scientific">Marinobacterium halophilum</name>
    <dbReference type="NCBI Taxonomy" id="267374"/>
    <lineage>
        <taxon>Bacteria</taxon>
        <taxon>Pseudomonadati</taxon>
        <taxon>Pseudomonadota</taxon>
        <taxon>Gammaproteobacteria</taxon>
        <taxon>Oceanospirillales</taxon>
        <taxon>Oceanospirillaceae</taxon>
        <taxon>Marinobacterium</taxon>
    </lineage>
</organism>
<comment type="caution">
    <text evidence="5">The sequence shown here is derived from an EMBL/GenBank/DDBJ whole genome shotgun (WGS) entry which is preliminary data.</text>
</comment>
<feature type="domain" description="4Fe-4S ferredoxin-type" evidence="4">
    <location>
        <begin position="6"/>
        <end position="35"/>
    </location>
</feature>
<sequence>MKKHVVNEIVANDICSGCGVCAGVCPSKILDMNVQANGDLAPDITAECPPRCVLCLDVCPFSSNSISITQLTDEKFTDPEVKQHEAVGKYTDNIVGYSPTHRSTGASGGMLSWLLEAMLRENLVDAVITVSSSSDNRPSDGLLFQMTEFTCAEQVRAASGSFYYPISAGARLRSIQDLKEGKRYAVVGLPCTLKGIALAMRKLPVLRRSIAYTFGLVCGHLPNVFYTEYLSKVSGCEPDNIGSVSYRGENPGRPANNYLFRAVDKSGKSGRPVPFYGAISNAWVSRQFQLNACNFCDDLFAEVADASFMDAWLPEYMADHRGHSIVTVRNPEIMTVFERGRKGNSCSFEPIDIDKVADSQASQWEGKSSRLQVQMALAVKQGKKIPPLRQVPKLGCNYIAVLKICLQNKLQHLSKNRWAMQRSEPLENYDAGTKRYVFSLKVISSIERMIRVVKNPSKVYKKIAGRF</sequence>
<name>A0A2P8F258_9GAMM</name>
<evidence type="ECO:0000313" key="6">
    <source>
        <dbReference type="Proteomes" id="UP000242133"/>
    </source>
</evidence>
<dbReference type="InterPro" id="IPR017900">
    <property type="entry name" value="4Fe4S_Fe_S_CS"/>
</dbReference>
<dbReference type="EMBL" id="PYGI01000003">
    <property type="protein sequence ID" value="PSL15794.1"/>
    <property type="molecule type" value="Genomic_DNA"/>
</dbReference>
<keyword evidence="3" id="KW-0411">Iron-sulfur</keyword>
<dbReference type="GO" id="GO:0052592">
    <property type="term" value="F:oxidoreductase activity, acting on CH or CH2 groups, with an iron-sulfur protein as acceptor"/>
    <property type="evidence" value="ECO:0007669"/>
    <property type="project" value="TreeGrafter"/>
</dbReference>
<dbReference type="PANTHER" id="PTHR31332:SF0">
    <property type="entry name" value="7-HYDROXYMETHYL CHLOROPHYLL A REDUCTASE, CHLOROPLASTIC"/>
    <property type="match status" value="1"/>
</dbReference>
<dbReference type="GO" id="GO:0046872">
    <property type="term" value="F:metal ion binding"/>
    <property type="evidence" value="ECO:0007669"/>
    <property type="project" value="UniProtKB-KW"/>
</dbReference>